<comment type="caution">
    <text evidence="1">The sequence shown here is derived from an EMBL/GenBank/DDBJ whole genome shotgun (WGS) entry which is preliminary data.</text>
</comment>
<reference evidence="1 2" key="1">
    <citation type="submission" date="2019-05" db="EMBL/GenBank/DDBJ databases">
        <title>Another draft genome of Portunus trituberculatus and its Hox gene families provides insights of decapod evolution.</title>
        <authorList>
            <person name="Jeong J.-H."/>
            <person name="Song I."/>
            <person name="Kim S."/>
            <person name="Choi T."/>
            <person name="Kim D."/>
            <person name="Ryu S."/>
            <person name="Kim W."/>
        </authorList>
    </citation>
    <scope>NUCLEOTIDE SEQUENCE [LARGE SCALE GENOMIC DNA]</scope>
    <source>
        <tissue evidence="1">Muscle</tissue>
    </source>
</reference>
<accession>A0A5B7ED25</accession>
<gene>
    <name evidence="1" type="ORF">E2C01_025353</name>
</gene>
<evidence type="ECO:0000313" key="1">
    <source>
        <dbReference type="EMBL" id="MPC32051.1"/>
    </source>
</evidence>
<proteinExistence type="predicted"/>
<dbReference type="AlphaFoldDB" id="A0A5B7ED25"/>
<evidence type="ECO:0000313" key="2">
    <source>
        <dbReference type="Proteomes" id="UP000324222"/>
    </source>
</evidence>
<organism evidence="1 2">
    <name type="scientific">Portunus trituberculatus</name>
    <name type="common">Swimming crab</name>
    <name type="synonym">Neptunus trituberculatus</name>
    <dbReference type="NCBI Taxonomy" id="210409"/>
    <lineage>
        <taxon>Eukaryota</taxon>
        <taxon>Metazoa</taxon>
        <taxon>Ecdysozoa</taxon>
        <taxon>Arthropoda</taxon>
        <taxon>Crustacea</taxon>
        <taxon>Multicrustacea</taxon>
        <taxon>Malacostraca</taxon>
        <taxon>Eumalacostraca</taxon>
        <taxon>Eucarida</taxon>
        <taxon>Decapoda</taxon>
        <taxon>Pleocyemata</taxon>
        <taxon>Brachyura</taxon>
        <taxon>Eubrachyura</taxon>
        <taxon>Portunoidea</taxon>
        <taxon>Portunidae</taxon>
        <taxon>Portuninae</taxon>
        <taxon>Portunus</taxon>
    </lineage>
</organism>
<protein>
    <submittedName>
        <fullName evidence="1">Uncharacterized protein</fullName>
    </submittedName>
</protein>
<dbReference type="Proteomes" id="UP000324222">
    <property type="component" value="Unassembled WGS sequence"/>
</dbReference>
<dbReference type="EMBL" id="VSRR010002553">
    <property type="protein sequence ID" value="MPC32051.1"/>
    <property type="molecule type" value="Genomic_DNA"/>
</dbReference>
<sequence>MKRGGEDFACEVPVQSEFVQELMLKYMAGVRWQDRRSSIEVVEMCGIKDHSVELRKRKPRWFRHVKRAAGRVLNKVEEVQDSTQELDQDVEEVIRLAKIK</sequence>
<name>A0A5B7ED25_PORTR</name>
<keyword evidence="2" id="KW-1185">Reference proteome</keyword>